<dbReference type="InterPro" id="IPR012291">
    <property type="entry name" value="CBM2_carb-bd_dom_sf"/>
</dbReference>
<evidence type="ECO:0000313" key="6">
    <source>
        <dbReference type="Proteomes" id="UP001344658"/>
    </source>
</evidence>
<evidence type="ECO:0000313" key="5">
    <source>
        <dbReference type="EMBL" id="MEE4542384.1"/>
    </source>
</evidence>
<accession>A0ABU7P9B1</accession>
<keyword evidence="2" id="KW-0119">Carbohydrate metabolism</keyword>
<dbReference type="InterPro" id="IPR036514">
    <property type="entry name" value="SGNH_hydro_sf"/>
</dbReference>
<comment type="caution">
    <text evidence="5">The sequence shown here is derived from an EMBL/GenBank/DDBJ whole genome shotgun (WGS) entry which is preliminary data.</text>
</comment>
<dbReference type="Gene3D" id="2.60.40.290">
    <property type="match status" value="1"/>
</dbReference>
<organism evidence="5 6">
    <name type="scientific">Actinacidiphila polyblastidii</name>
    <dbReference type="NCBI Taxonomy" id="3110430"/>
    <lineage>
        <taxon>Bacteria</taxon>
        <taxon>Bacillati</taxon>
        <taxon>Actinomycetota</taxon>
        <taxon>Actinomycetes</taxon>
        <taxon>Kitasatosporales</taxon>
        <taxon>Streptomycetaceae</taxon>
        <taxon>Actinacidiphila</taxon>
    </lineage>
</organism>
<dbReference type="InterPro" id="IPR051532">
    <property type="entry name" value="Ester_Hydrolysis_Enzymes"/>
</dbReference>
<protein>
    <submittedName>
        <fullName evidence="5">GDSL-type esterase/lipase family protein</fullName>
    </submittedName>
</protein>
<evidence type="ECO:0000256" key="2">
    <source>
        <dbReference type="ARBA" id="ARBA00023326"/>
    </source>
</evidence>
<dbReference type="Proteomes" id="UP001344658">
    <property type="component" value="Unassembled WGS sequence"/>
</dbReference>
<keyword evidence="6" id="KW-1185">Reference proteome</keyword>
<dbReference type="CDD" id="cd01833">
    <property type="entry name" value="XynB_like"/>
    <property type="match status" value="1"/>
</dbReference>
<proteinExistence type="predicted"/>
<evidence type="ECO:0000259" key="4">
    <source>
        <dbReference type="PROSITE" id="PS51173"/>
    </source>
</evidence>
<feature type="compositionally biased region" description="Pro residues" evidence="3">
    <location>
        <begin position="263"/>
        <end position="284"/>
    </location>
</feature>
<dbReference type="InterPro" id="IPR008965">
    <property type="entry name" value="CBM2/CBM3_carb-bd_dom_sf"/>
</dbReference>
<dbReference type="RefSeq" id="WP_330794315.1">
    <property type="nucleotide sequence ID" value="NZ_JAZEWV010000006.1"/>
</dbReference>
<dbReference type="PROSITE" id="PS51173">
    <property type="entry name" value="CBM2"/>
    <property type="match status" value="1"/>
</dbReference>
<dbReference type="PANTHER" id="PTHR30383:SF2">
    <property type="entry name" value="CELLULOSE-BINDING PROTEIN"/>
    <property type="match status" value="1"/>
</dbReference>
<gene>
    <name evidence="5" type="ORF">V2S66_10470</name>
</gene>
<dbReference type="Pfam" id="PF13472">
    <property type="entry name" value="Lipase_GDSL_2"/>
    <property type="match status" value="1"/>
</dbReference>
<dbReference type="PANTHER" id="PTHR30383">
    <property type="entry name" value="THIOESTERASE 1/PROTEASE 1/LYSOPHOSPHOLIPASE L1"/>
    <property type="match status" value="1"/>
</dbReference>
<dbReference type="SMART" id="SM00637">
    <property type="entry name" value="CBD_II"/>
    <property type="match status" value="1"/>
</dbReference>
<feature type="region of interest" description="Disordered" evidence="3">
    <location>
        <begin position="256"/>
        <end position="289"/>
    </location>
</feature>
<dbReference type="InterPro" id="IPR001919">
    <property type="entry name" value="CBD2"/>
</dbReference>
<evidence type="ECO:0000256" key="1">
    <source>
        <dbReference type="ARBA" id="ARBA00022729"/>
    </source>
</evidence>
<sequence>MSFSRLLARPLSGPLSRPLAASFLRRSAAVRAALAAALLALAVLLVPSGPAHAAATVRVMPLGDSITGSPGCWRALLWQQLQAAGHTDVDMVGTLPAQGCGVPYDGDNEGHGGILATGIAGQNLLPGWLSATHPDIVMMHLGTNDVWNGIAPDTILAAFSTMLDQMRASNPSIALLVARITPMAPANCPACGQRVVDFDARIPAWAAAHGTAQSPVTVVDQWTGYDTAADTYDGVHPNDSGNAKIAARWLPALSAALTGGGPTAPPTTPPPTTTPPTTPPPTSPPSGAACTAVAQVTNAWPGGFQAQVTVTGTGALPVTGWSVRLALPSGAAVPSLWNAVADPASPPSTFRNAPYNGAIAPSASTSFGLVVNAPGTALGAPVCTAS</sequence>
<dbReference type="InterPro" id="IPR013830">
    <property type="entry name" value="SGNH_hydro"/>
</dbReference>
<feature type="domain" description="CBM2" evidence="4">
    <location>
        <begin position="283"/>
        <end position="386"/>
    </location>
</feature>
<dbReference type="SUPFAM" id="SSF52266">
    <property type="entry name" value="SGNH hydrolase"/>
    <property type="match status" value="1"/>
</dbReference>
<evidence type="ECO:0000256" key="3">
    <source>
        <dbReference type="SAM" id="MobiDB-lite"/>
    </source>
</evidence>
<reference evidence="5 6" key="1">
    <citation type="submission" date="2023-12" db="EMBL/GenBank/DDBJ databases">
        <title>Streptomyces sp. V4-01.</title>
        <authorList>
            <person name="Somphong A."/>
            <person name="Phongsopitanun W."/>
        </authorList>
    </citation>
    <scope>NUCLEOTIDE SEQUENCE [LARGE SCALE GENOMIC DNA]</scope>
    <source>
        <strain evidence="5 6">V4-01</strain>
    </source>
</reference>
<name>A0ABU7P9B1_9ACTN</name>
<dbReference type="SUPFAM" id="SSF49384">
    <property type="entry name" value="Carbohydrate-binding domain"/>
    <property type="match status" value="1"/>
</dbReference>
<dbReference type="EMBL" id="JAZEWV010000006">
    <property type="protein sequence ID" value="MEE4542384.1"/>
    <property type="molecule type" value="Genomic_DNA"/>
</dbReference>
<dbReference type="Pfam" id="PF00553">
    <property type="entry name" value="CBM_2"/>
    <property type="match status" value="1"/>
</dbReference>
<keyword evidence="1" id="KW-0732">Signal</keyword>
<keyword evidence="2" id="KW-0624">Polysaccharide degradation</keyword>
<dbReference type="Gene3D" id="3.40.50.1110">
    <property type="entry name" value="SGNH hydrolase"/>
    <property type="match status" value="1"/>
</dbReference>